<dbReference type="Proteomes" id="UP000596902">
    <property type="component" value="Unassembled WGS sequence"/>
</dbReference>
<feature type="compositionally biased region" description="Basic residues" evidence="14">
    <location>
        <begin position="1532"/>
        <end position="1548"/>
    </location>
</feature>
<keyword evidence="6 18" id="KW-0808">Transferase</keyword>
<dbReference type="EMBL" id="JAAABM010000005">
    <property type="protein sequence ID" value="KAF7677831.1"/>
    <property type="molecule type" value="Genomic_DNA"/>
</dbReference>
<evidence type="ECO:0000256" key="10">
    <source>
        <dbReference type="ARBA" id="ARBA00023136"/>
    </source>
</evidence>
<feature type="transmembrane region" description="Helical" evidence="15">
    <location>
        <begin position="7"/>
        <end position="26"/>
    </location>
</feature>
<dbReference type="Pfam" id="PF15613">
    <property type="entry name" value="WSD"/>
    <property type="match status" value="1"/>
</dbReference>
<evidence type="ECO:0000259" key="17">
    <source>
        <dbReference type="PROSITE" id="PS51136"/>
    </source>
</evidence>
<feature type="transmembrane region" description="Helical" evidence="15">
    <location>
        <begin position="126"/>
        <end position="143"/>
    </location>
</feature>
<feature type="transmembrane region" description="Helical" evidence="15">
    <location>
        <begin position="318"/>
        <end position="337"/>
    </location>
</feature>
<feature type="transmembrane region" description="Helical" evidence="15">
    <location>
        <begin position="343"/>
        <end position="363"/>
    </location>
</feature>
<evidence type="ECO:0000256" key="7">
    <source>
        <dbReference type="ARBA" id="ARBA00022692"/>
    </source>
</evidence>
<feature type="region of interest" description="Disordered" evidence="14">
    <location>
        <begin position="1016"/>
        <end position="1078"/>
    </location>
</feature>
<dbReference type="GO" id="GO:0016758">
    <property type="term" value="F:hexosyltransferase activity"/>
    <property type="evidence" value="ECO:0007669"/>
    <property type="project" value="InterPro"/>
</dbReference>
<evidence type="ECO:0000313" key="18">
    <source>
        <dbReference type="EMBL" id="KAF7677831.1"/>
    </source>
</evidence>
<dbReference type="GO" id="GO:0000785">
    <property type="term" value="C:chromatin"/>
    <property type="evidence" value="ECO:0007669"/>
    <property type="project" value="UniProtKB-ARBA"/>
</dbReference>
<dbReference type="GO" id="GO:0000781">
    <property type="term" value="C:chromosome, telomeric region"/>
    <property type="evidence" value="ECO:0007669"/>
    <property type="project" value="GOC"/>
</dbReference>
<evidence type="ECO:0000256" key="2">
    <source>
        <dbReference type="ARBA" id="ARBA00004477"/>
    </source>
</evidence>
<dbReference type="RefSeq" id="XP_038788009.1">
    <property type="nucleotide sequence ID" value="XM_038929737.1"/>
</dbReference>
<proteinExistence type="inferred from homology"/>
<dbReference type="Pfam" id="PF10537">
    <property type="entry name" value="WAC_Acf1_DNA_bd"/>
    <property type="match status" value="1"/>
</dbReference>
<evidence type="ECO:0000256" key="8">
    <source>
        <dbReference type="ARBA" id="ARBA00022824"/>
    </source>
</evidence>
<dbReference type="PROSITE" id="PS50827">
    <property type="entry name" value="DDT"/>
    <property type="match status" value="1"/>
</dbReference>
<keyword evidence="11 12" id="KW-0539">Nucleus</keyword>
<feature type="compositionally biased region" description="Pro residues" evidence="14">
    <location>
        <begin position="889"/>
        <end position="900"/>
    </location>
</feature>
<dbReference type="PROSITE" id="PS51136">
    <property type="entry name" value="WAC"/>
    <property type="match status" value="1"/>
</dbReference>
<dbReference type="GO" id="GO:0031509">
    <property type="term" value="P:subtelomeric heterochromatin formation"/>
    <property type="evidence" value="ECO:0007669"/>
    <property type="project" value="TreeGrafter"/>
</dbReference>
<feature type="compositionally biased region" description="Basic and acidic residues" evidence="14">
    <location>
        <begin position="1521"/>
        <end position="1531"/>
    </location>
</feature>
<feature type="compositionally biased region" description="Basic residues" evidence="14">
    <location>
        <begin position="1261"/>
        <end position="1272"/>
    </location>
</feature>
<dbReference type="PANTHER" id="PTHR32075:SF6">
    <property type="entry name" value="ISWI CHROMATIN-REMODELING COMPLEX SUBUNIT YPL216W-RELATED"/>
    <property type="match status" value="1"/>
</dbReference>
<dbReference type="InterPro" id="IPR028941">
    <property type="entry name" value="WHIM2_dom"/>
</dbReference>
<feature type="transmembrane region" description="Helical" evidence="15">
    <location>
        <begin position="212"/>
        <end position="243"/>
    </location>
</feature>
<feature type="domain" description="WAC" evidence="17">
    <location>
        <begin position="509"/>
        <end position="636"/>
    </location>
</feature>
<feature type="transmembrane region" description="Helical" evidence="15">
    <location>
        <begin position="98"/>
        <end position="119"/>
    </location>
</feature>
<name>A0A8H7EHA3_9PLEO</name>
<reference evidence="18" key="2">
    <citation type="submission" date="2020-08" db="EMBL/GenBank/DDBJ databases">
        <title>Draft Genome Sequence of Cumin Blight Pathogen Alternaria burnsii.</title>
        <authorList>
            <person name="Feng Z."/>
        </authorList>
    </citation>
    <scope>NUCLEOTIDE SEQUENCE</scope>
    <source>
        <strain evidence="18">CBS107.38</strain>
    </source>
</reference>
<keyword evidence="8" id="KW-0256">Endoplasmic reticulum</keyword>
<reference evidence="18" key="1">
    <citation type="submission" date="2020-01" db="EMBL/GenBank/DDBJ databases">
        <authorList>
            <person name="Feng Z.H.Z."/>
        </authorList>
    </citation>
    <scope>NUCLEOTIDE SEQUENCE</scope>
    <source>
        <strain evidence="18">CBS107.38</strain>
    </source>
</reference>
<comment type="pathway">
    <text evidence="3">Protein modification; protein glycosylation.</text>
</comment>
<feature type="transmembrane region" description="Helical" evidence="15">
    <location>
        <begin position="409"/>
        <end position="427"/>
    </location>
</feature>
<evidence type="ECO:0000256" key="9">
    <source>
        <dbReference type="ARBA" id="ARBA00022989"/>
    </source>
</evidence>
<evidence type="ECO:0000259" key="16">
    <source>
        <dbReference type="PROSITE" id="PS50827"/>
    </source>
</evidence>
<dbReference type="Pfam" id="PF02791">
    <property type="entry name" value="DDT"/>
    <property type="match status" value="1"/>
</dbReference>
<comment type="caution">
    <text evidence="18">The sequence shown here is derived from an EMBL/GenBank/DDBJ whole genome shotgun (WGS) entry which is preliminary data.</text>
</comment>
<keyword evidence="9 15" id="KW-1133">Transmembrane helix</keyword>
<evidence type="ECO:0000313" key="19">
    <source>
        <dbReference type="Proteomes" id="UP000596902"/>
    </source>
</evidence>
<evidence type="ECO:0000256" key="3">
    <source>
        <dbReference type="ARBA" id="ARBA00004922"/>
    </source>
</evidence>
<dbReference type="GO" id="GO:0005789">
    <property type="term" value="C:endoplasmic reticulum membrane"/>
    <property type="evidence" value="ECO:0007669"/>
    <property type="project" value="UniProtKB-SubCell"/>
</dbReference>
<feature type="coiled-coil region" evidence="13">
    <location>
        <begin position="1169"/>
        <end position="1203"/>
    </location>
</feature>
<feature type="compositionally biased region" description="Acidic residues" evidence="14">
    <location>
        <begin position="1024"/>
        <end position="1035"/>
    </location>
</feature>
<evidence type="ECO:0000256" key="12">
    <source>
        <dbReference type="PROSITE-ProRule" id="PRU00475"/>
    </source>
</evidence>
<evidence type="ECO:0000256" key="11">
    <source>
        <dbReference type="ARBA" id="ARBA00023242"/>
    </source>
</evidence>
<feature type="region of interest" description="Disordered" evidence="14">
    <location>
        <begin position="1240"/>
        <end position="1293"/>
    </location>
</feature>
<dbReference type="UniPathway" id="UPA00378"/>
<sequence length="1548" mass="176135">MAELYPSIAHCAVVATALKVLLFPAYKSTDFEVHRNWLALTHSLPIKQWYYERTSEWTLDYPPFFAYFEWLMSQAAAYVDPGLLNVKDLGYDSWQTIYFQRTTVIVTELVLVYALHLYVKTSKSKVTAHAAALSVLLSPGLLIIDHIHFQYNGFLYGILILSMVLARNNSTLLLSGLLFAALLCLKHIYLYLAPAYFVYLLRAYCLGQRSSFPYFIIRFFNCVKLGVGIVAVFAAAFGPFAIWEQIPQVFSRLFPFSRGLCHAYWAPNVWAMYSFSDRVLIYLAPRLGLRVDQEAVNSVTRGLVGDTSFAVLPDISPLICFLLTLGTQIPVLLRLLYKPTWEAFIGAVTLCGYASFLFGWHVHEKAILLVIIPFSLIALQDRRYFGAFRPLAVAGHVSLFPLLYTAAEFPVKTVYTIFWLVLFLIAFDRLAPASPKPRIFLLDRFSLLYITLSIPLIAYCSLIHGIVFGSRYEFLPLMFTSSYSAVGVVLYKRKPVKHESLPKNLDDSTEVWHIEQTGEVFTDYERFLERYDFYQQRSFTCQATGHSGYTYFEAQESEVGSTSILVKADEEVTSVQTEATKEINSIFPDGLRSPVLHYVQFQDHHRMDDLVNDVYDHFKEQFMLGDRVSVEGDHSRRFGKITEITDNSRLHSMFTGQSMDDSIRSYTYVVTMEEGGETVTKYKASELQRDRKTYSKLILKAFLRNALKRESWIGAPWMVKDSLAKRYDISTKLPDKKTRDALLAAKRAANAVPNGVTQPVQQQYPQQLPNGHGPHMNGHRQPLPHGQGQPAFVNFSASGPPPYAQQQGVMPPWAAANATNRPAYFINGPPIYNSGPPPIANVQPPPHILAQLQPHLAAQLMQMPPHGHGPPINFPFQTSFNHHQGPRPTNVPQPQQAPPPPRPVEYIKYPCEDLEIKQPRLQVNRPPLKFFSDDVPEGVEPPAEQKKTGILMKSIGPLLCIWETLNVHDTIYMLDSFTFDDFVDAMRFTHETVECELFVEMHCAILKQIVNGSGKIQTNLPNLTDEDSSDEESSEESTPTPEPEPSVRTTRSSLRKSGAAQLVVKPRTPTPEPPKELHKAEEFVTDFDWVEQCKIRNFADGGWQAIVVAILYRLSFDSARKEACDEVLAELCPPEEEPTMATIASNYTTLDVNLRISALEMILSLTVVTENFRDQLVAAAQEMTRLRKEKIEYQRKRKELADELFKLDLERKIHLPANTPASPTDTKMAEDADVSMASVNDASKEADTETNGGDEVTASKGRTRPANKNKRKAAAEEARKEKAKKAKAEAEKTKKQKEWEKLLQAIEKKKDELKDCEDNINELDDDLRETLVHRSKILGKDRFLNKYYWFEHNGMPFGGVPNSSTAEYGYANGRIWVQGPSEHELGPNLEEPALSQDMQRFGYTVPQRKEREEGPTHLSNSNQWAYYDDPEDIDKLLVWLDERGHRERVLRKELQAFRDRIAEYMLKMQKHLEDSNKPQEEEEDDNKTRVSTRNKTNADKDVPKDRCLLWTNSIMREEFGHNHVEEYEPPKKGKAKTVKATKAKGRGR</sequence>
<gene>
    <name evidence="18" type="ORF">GT037_004690</name>
</gene>
<keyword evidence="5" id="KW-0328">Glycosyltransferase</keyword>
<dbReference type="InterPro" id="IPR004856">
    <property type="entry name" value="Glyco_trans_ALG6/ALG8"/>
</dbReference>
<feature type="region of interest" description="Disordered" evidence="14">
    <location>
        <begin position="1471"/>
        <end position="1504"/>
    </location>
</feature>
<evidence type="ECO:0000256" key="13">
    <source>
        <dbReference type="SAM" id="Coils"/>
    </source>
</evidence>
<evidence type="ECO:0000256" key="14">
    <source>
        <dbReference type="SAM" id="MobiDB-lite"/>
    </source>
</evidence>
<keyword evidence="13" id="KW-0175">Coiled coil</keyword>
<evidence type="ECO:0000256" key="4">
    <source>
        <dbReference type="ARBA" id="ARBA00008715"/>
    </source>
</evidence>
<protein>
    <submittedName>
        <fullName evidence="18">Glycosyltransferase family 57 protein</fullName>
    </submittedName>
</protein>
<accession>A0A8H7EHA3</accession>
<dbReference type="Pfam" id="PF03155">
    <property type="entry name" value="Alg6_Alg8"/>
    <property type="match status" value="1"/>
</dbReference>
<feature type="domain" description="DDT" evidence="16">
    <location>
        <begin position="952"/>
        <end position="1015"/>
    </location>
</feature>
<comment type="subcellular location">
    <subcellularLocation>
        <location evidence="2">Endoplasmic reticulum membrane</location>
        <topology evidence="2">Multi-pass membrane protein</topology>
    </subcellularLocation>
    <subcellularLocation>
        <location evidence="1 12">Nucleus</location>
    </subcellularLocation>
</comment>
<evidence type="ECO:0000256" key="6">
    <source>
        <dbReference type="ARBA" id="ARBA00022679"/>
    </source>
</evidence>
<feature type="compositionally biased region" description="Basic and acidic residues" evidence="14">
    <location>
        <begin position="1273"/>
        <end position="1293"/>
    </location>
</feature>
<keyword evidence="19" id="KW-1185">Reference proteome</keyword>
<feature type="transmembrane region" description="Helical" evidence="15">
    <location>
        <begin position="447"/>
        <end position="468"/>
    </location>
</feature>
<feature type="transmembrane region" description="Helical" evidence="15">
    <location>
        <begin position="173"/>
        <end position="192"/>
    </location>
</feature>
<feature type="region of interest" description="Disordered" evidence="14">
    <location>
        <begin position="1521"/>
        <end position="1548"/>
    </location>
</feature>
<organism evidence="18 19">
    <name type="scientific">Alternaria burnsii</name>
    <dbReference type="NCBI Taxonomy" id="1187904"/>
    <lineage>
        <taxon>Eukaryota</taxon>
        <taxon>Fungi</taxon>
        <taxon>Dikarya</taxon>
        <taxon>Ascomycota</taxon>
        <taxon>Pezizomycotina</taxon>
        <taxon>Dothideomycetes</taxon>
        <taxon>Pleosporomycetidae</taxon>
        <taxon>Pleosporales</taxon>
        <taxon>Pleosporineae</taxon>
        <taxon>Pleosporaceae</taxon>
        <taxon>Alternaria</taxon>
        <taxon>Alternaria sect. Alternaria</taxon>
    </lineage>
</organism>
<keyword evidence="10 15" id="KW-0472">Membrane</keyword>
<evidence type="ECO:0000256" key="5">
    <source>
        <dbReference type="ARBA" id="ARBA00022676"/>
    </source>
</evidence>
<evidence type="ECO:0000256" key="1">
    <source>
        <dbReference type="ARBA" id="ARBA00004123"/>
    </source>
</evidence>
<dbReference type="GO" id="GO:0005634">
    <property type="term" value="C:nucleus"/>
    <property type="evidence" value="ECO:0007669"/>
    <property type="project" value="UniProtKB-SubCell"/>
</dbReference>
<dbReference type="InterPro" id="IPR013136">
    <property type="entry name" value="WSTF_Acf1_Cbp146"/>
</dbReference>
<dbReference type="PANTHER" id="PTHR32075">
    <property type="entry name" value="ISWI CHROMATIN-REMODELING COMPLEX SUBUNIT YPL216W-RELATED"/>
    <property type="match status" value="1"/>
</dbReference>
<dbReference type="GeneID" id="62202915"/>
<evidence type="ECO:0000256" key="15">
    <source>
        <dbReference type="SAM" id="Phobius"/>
    </source>
</evidence>
<comment type="similarity">
    <text evidence="4">Belongs to the ALG6/ALG8 glucosyltransferase family.</text>
</comment>
<dbReference type="InterPro" id="IPR018501">
    <property type="entry name" value="DDT_dom"/>
</dbReference>
<keyword evidence="7 15" id="KW-0812">Transmembrane</keyword>
<feature type="region of interest" description="Disordered" evidence="14">
    <location>
        <begin position="879"/>
        <end position="900"/>
    </location>
</feature>